<sequence>GIAGPLADLASKILGELNGLNSVINELSQFSFAGGLCNLSNDPCVQAILNATGTASLLNALPDLPRFP</sequence>
<dbReference type="AlphaFoldDB" id="A0A0F9E3V7"/>
<proteinExistence type="predicted"/>
<gene>
    <name evidence="1" type="ORF">LCGC14_2201530</name>
</gene>
<protein>
    <submittedName>
        <fullName evidence="1">Uncharacterized protein</fullName>
    </submittedName>
</protein>
<dbReference type="EMBL" id="LAZR01029022">
    <property type="protein sequence ID" value="KKL60821.1"/>
    <property type="molecule type" value="Genomic_DNA"/>
</dbReference>
<comment type="caution">
    <text evidence="1">The sequence shown here is derived from an EMBL/GenBank/DDBJ whole genome shotgun (WGS) entry which is preliminary data.</text>
</comment>
<evidence type="ECO:0000313" key="1">
    <source>
        <dbReference type="EMBL" id="KKL60821.1"/>
    </source>
</evidence>
<reference evidence="1" key="1">
    <citation type="journal article" date="2015" name="Nature">
        <title>Complex archaea that bridge the gap between prokaryotes and eukaryotes.</title>
        <authorList>
            <person name="Spang A."/>
            <person name="Saw J.H."/>
            <person name="Jorgensen S.L."/>
            <person name="Zaremba-Niedzwiedzka K."/>
            <person name="Martijn J."/>
            <person name="Lind A.E."/>
            <person name="van Eijk R."/>
            <person name="Schleper C."/>
            <person name="Guy L."/>
            <person name="Ettema T.J."/>
        </authorList>
    </citation>
    <scope>NUCLEOTIDE SEQUENCE</scope>
</reference>
<accession>A0A0F9E3V7</accession>
<organism evidence="1">
    <name type="scientific">marine sediment metagenome</name>
    <dbReference type="NCBI Taxonomy" id="412755"/>
    <lineage>
        <taxon>unclassified sequences</taxon>
        <taxon>metagenomes</taxon>
        <taxon>ecological metagenomes</taxon>
    </lineage>
</organism>
<name>A0A0F9E3V7_9ZZZZ</name>
<feature type="non-terminal residue" evidence="1">
    <location>
        <position position="1"/>
    </location>
</feature>